<evidence type="ECO:0000256" key="3">
    <source>
        <dbReference type="ARBA" id="ARBA00010052"/>
    </source>
</evidence>
<evidence type="ECO:0000256" key="2">
    <source>
        <dbReference type="ARBA" id="ARBA00004173"/>
    </source>
</evidence>
<dbReference type="KEGG" id="lak:106171507"/>
<evidence type="ECO:0000256" key="1">
    <source>
        <dbReference type="ARBA" id="ARBA00001946"/>
    </source>
</evidence>
<evidence type="ECO:0000313" key="19">
    <source>
        <dbReference type="RefSeq" id="XP_013407346.1"/>
    </source>
</evidence>
<dbReference type="GO" id="GO:0003676">
    <property type="term" value="F:nucleic acid binding"/>
    <property type="evidence" value="ECO:0007669"/>
    <property type="project" value="InterPro"/>
</dbReference>
<feature type="chain" id="PRO_5010193456" description="Endonuclease" evidence="15">
    <location>
        <begin position="28"/>
        <end position="319"/>
    </location>
</feature>
<comment type="cofactor">
    <cofactor evidence="1 14">
        <name>Mg(2+)</name>
        <dbReference type="ChEBI" id="CHEBI:18420"/>
    </cofactor>
</comment>
<accession>A0A1S3JAX3</accession>
<evidence type="ECO:0000256" key="10">
    <source>
        <dbReference type="ARBA" id="ARBA00023128"/>
    </source>
</evidence>
<keyword evidence="8" id="KW-0460">Magnesium</keyword>
<keyword evidence="4 14" id="KW-0540">Nuclease</keyword>
<dbReference type="GO" id="GO:0005634">
    <property type="term" value="C:nucleus"/>
    <property type="evidence" value="ECO:0007669"/>
    <property type="project" value="TreeGrafter"/>
</dbReference>
<feature type="domain" description="DNA/RNA non-specific endonuclease/pyrophosphatase/phosphodiesterase" evidence="17">
    <location>
        <begin position="98"/>
        <end position="309"/>
    </location>
</feature>
<dbReference type="GeneID" id="106171507"/>
<protein>
    <recommendedName>
        <fullName evidence="14">Endonuclease</fullName>
        <ecNumber evidence="14">3.1.30.-</ecNumber>
    </recommendedName>
</protein>
<feature type="signal peptide" evidence="15">
    <location>
        <begin position="1"/>
        <end position="27"/>
    </location>
</feature>
<evidence type="ECO:0000313" key="18">
    <source>
        <dbReference type="Proteomes" id="UP000085678"/>
    </source>
</evidence>
<dbReference type="CDD" id="cd00091">
    <property type="entry name" value="NUC"/>
    <property type="match status" value="1"/>
</dbReference>
<dbReference type="PROSITE" id="PS01070">
    <property type="entry name" value="NUCLEASE_NON_SPEC"/>
    <property type="match status" value="1"/>
</dbReference>
<dbReference type="FunFam" id="3.40.570.10:FF:000002">
    <property type="entry name" value="Endonuclease G, mitochondrial"/>
    <property type="match status" value="1"/>
</dbReference>
<dbReference type="InterPro" id="IPR018524">
    <property type="entry name" value="DNA/RNA_endonuclease_AS"/>
</dbReference>
<dbReference type="PANTHER" id="PTHR13966">
    <property type="entry name" value="ENDONUCLEASE RELATED"/>
    <property type="match status" value="1"/>
</dbReference>
<dbReference type="GO" id="GO:0004521">
    <property type="term" value="F:RNA endonuclease activity"/>
    <property type="evidence" value="ECO:0007669"/>
    <property type="project" value="TreeGrafter"/>
</dbReference>
<dbReference type="AlphaFoldDB" id="A0A1S3JAX3"/>
<dbReference type="GO" id="GO:0006309">
    <property type="term" value="P:apoptotic DNA fragmentation"/>
    <property type="evidence" value="ECO:0007669"/>
    <property type="project" value="TreeGrafter"/>
</dbReference>
<dbReference type="OMA" id="YVMPNQV"/>
<keyword evidence="18" id="KW-1185">Reference proteome</keyword>
<dbReference type="GO" id="GO:0046872">
    <property type="term" value="F:metal ion binding"/>
    <property type="evidence" value="ECO:0007669"/>
    <property type="project" value="UniProtKB-KW"/>
</dbReference>
<dbReference type="InParanoid" id="A0A1S3JAX3"/>
<evidence type="ECO:0000256" key="11">
    <source>
        <dbReference type="ARBA" id="ARBA00023157"/>
    </source>
</evidence>
<evidence type="ECO:0000256" key="14">
    <source>
        <dbReference type="RuleBase" id="RU366055"/>
    </source>
</evidence>
<keyword evidence="9" id="KW-0809">Transit peptide</keyword>
<dbReference type="OrthoDB" id="5418055at2759"/>
<dbReference type="InterPro" id="IPR044925">
    <property type="entry name" value="His-Me_finger_sf"/>
</dbReference>
<dbReference type="STRING" id="7574.A0A1S3JAX3"/>
<keyword evidence="7 14" id="KW-0378">Hydrolase</keyword>
<evidence type="ECO:0000256" key="15">
    <source>
        <dbReference type="SAM" id="SignalP"/>
    </source>
</evidence>
<sequence>MSNIRWATIASSLSCLGIGSFLGKIYGTRCHDSCASCNGPLHYFSLPVAEAKVNTELQVPVTPIRQEISAKGDAPAGNNSRVSQIMRFGFPGLDNVRTLKDYVISYDRRNRTANWVFEHLTPENVAYNEYVDRKHCEFVEDESFHPYHRARNEDYKGSGYDRGHLAAAANHRSSLQAMGETFLLSNISPQVGKGFNRDAWNKLENYVRKLTKNHPNVYVCTGPLYLPRKEPDGKTYVKYEVIGKNNVAVPTHFFKVIVMENEKGDFHLQSFVMPNQALPDNINLFNFQVPVDSIERAAGLLMFERLPRNRLKYINGKKI</sequence>
<dbReference type="SUPFAM" id="SSF54060">
    <property type="entry name" value="His-Me finger endonucleases"/>
    <property type="match status" value="1"/>
</dbReference>
<name>A0A1S3JAX3_LINAN</name>
<gene>
    <name evidence="19" type="primary">LOC106171507</name>
</gene>
<keyword evidence="15" id="KW-0732">Signal</keyword>
<feature type="active site" description="Proton acceptor" evidence="12">
    <location>
        <position position="164"/>
    </location>
</feature>
<dbReference type="GO" id="GO:0005743">
    <property type="term" value="C:mitochondrial inner membrane"/>
    <property type="evidence" value="ECO:0007669"/>
    <property type="project" value="TreeGrafter"/>
</dbReference>
<evidence type="ECO:0000256" key="8">
    <source>
        <dbReference type="ARBA" id="ARBA00022842"/>
    </source>
</evidence>
<comment type="similarity">
    <text evidence="3 14">Belongs to the DNA/RNA non-specific endonuclease family.</text>
</comment>
<dbReference type="EC" id="3.1.30.-" evidence="14"/>
<dbReference type="RefSeq" id="XP_013407346.1">
    <property type="nucleotide sequence ID" value="XM_013551892.1"/>
</dbReference>
<dbReference type="InterPro" id="IPR020821">
    <property type="entry name" value="ENPP1-3/EXOG-like_nuc-like"/>
</dbReference>
<evidence type="ECO:0000256" key="7">
    <source>
        <dbReference type="ARBA" id="ARBA00022801"/>
    </source>
</evidence>
<evidence type="ECO:0000256" key="9">
    <source>
        <dbReference type="ARBA" id="ARBA00022946"/>
    </source>
</evidence>
<dbReference type="FunCoup" id="A0A1S3JAX3">
    <property type="interactions" value="394"/>
</dbReference>
<comment type="subcellular location">
    <subcellularLocation>
        <location evidence="2">Mitochondrion</location>
    </subcellularLocation>
</comment>
<dbReference type="InterPro" id="IPR001604">
    <property type="entry name" value="Endo_G_ENPP1-like_dom"/>
</dbReference>
<keyword evidence="10" id="KW-0496">Mitochondrion</keyword>
<dbReference type="SMART" id="SM00892">
    <property type="entry name" value="Endonuclease_NS"/>
    <property type="match status" value="1"/>
</dbReference>
<evidence type="ECO:0000259" key="16">
    <source>
        <dbReference type="SMART" id="SM00477"/>
    </source>
</evidence>
<evidence type="ECO:0000256" key="4">
    <source>
        <dbReference type="ARBA" id="ARBA00022722"/>
    </source>
</evidence>
<dbReference type="PANTHER" id="PTHR13966:SF5">
    <property type="entry name" value="ENDONUCLEASE G, MITOCHONDRIAL"/>
    <property type="match status" value="1"/>
</dbReference>
<dbReference type="InterPro" id="IPR044929">
    <property type="entry name" value="DNA/RNA_non-sp_Endonuclease_sf"/>
</dbReference>
<keyword evidence="11" id="KW-1015">Disulfide bond</keyword>
<evidence type="ECO:0000256" key="12">
    <source>
        <dbReference type="PIRSR" id="PIRSR640255-1"/>
    </source>
</evidence>
<evidence type="ECO:0000256" key="13">
    <source>
        <dbReference type="PIRSR" id="PIRSR640255-2"/>
    </source>
</evidence>
<proteinExistence type="inferred from homology"/>
<keyword evidence="5 13" id="KW-0479">Metal-binding</keyword>
<dbReference type="Pfam" id="PF01223">
    <property type="entry name" value="Endonuclease_NS"/>
    <property type="match status" value="1"/>
</dbReference>
<evidence type="ECO:0000256" key="6">
    <source>
        <dbReference type="ARBA" id="ARBA00022759"/>
    </source>
</evidence>
<evidence type="ECO:0000259" key="17">
    <source>
        <dbReference type="SMART" id="SM00892"/>
    </source>
</evidence>
<feature type="binding site" evidence="13">
    <location>
        <position position="196"/>
    </location>
    <ligand>
        <name>Mg(2+)</name>
        <dbReference type="ChEBI" id="CHEBI:18420"/>
        <note>catalytic</note>
    </ligand>
</feature>
<feature type="domain" description="ENPP1-3/EXOG-like endonuclease/phosphodiesterase" evidence="16">
    <location>
        <begin position="99"/>
        <end position="309"/>
    </location>
</feature>
<dbReference type="SMART" id="SM00477">
    <property type="entry name" value="NUC"/>
    <property type="match status" value="1"/>
</dbReference>
<evidence type="ECO:0000256" key="5">
    <source>
        <dbReference type="ARBA" id="ARBA00022723"/>
    </source>
</evidence>
<dbReference type="InterPro" id="IPR040255">
    <property type="entry name" value="Non-specific_endonuclease"/>
</dbReference>
<keyword evidence="6 14" id="KW-0255">Endonuclease</keyword>
<dbReference type="Gene3D" id="3.40.570.10">
    <property type="entry name" value="Extracellular Endonuclease, subunit A"/>
    <property type="match status" value="1"/>
</dbReference>
<organism evidence="18 19">
    <name type="scientific">Lingula anatina</name>
    <name type="common">Brachiopod</name>
    <name type="synonym">Lingula unguis</name>
    <dbReference type="NCBI Taxonomy" id="7574"/>
    <lineage>
        <taxon>Eukaryota</taxon>
        <taxon>Metazoa</taxon>
        <taxon>Spiralia</taxon>
        <taxon>Lophotrochozoa</taxon>
        <taxon>Brachiopoda</taxon>
        <taxon>Linguliformea</taxon>
        <taxon>Lingulata</taxon>
        <taxon>Lingulida</taxon>
        <taxon>Linguloidea</taxon>
        <taxon>Lingulidae</taxon>
        <taxon>Lingula</taxon>
    </lineage>
</organism>
<dbReference type="GO" id="GO:0000014">
    <property type="term" value="F:single-stranded DNA endodeoxyribonuclease activity"/>
    <property type="evidence" value="ECO:0007669"/>
    <property type="project" value="TreeGrafter"/>
</dbReference>
<dbReference type="Proteomes" id="UP000085678">
    <property type="component" value="Unplaced"/>
</dbReference>
<reference evidence="19" key="1">
    <citation type="submission" date="2025-08" db="UniProtKB">
        <authorList>
            <consortium name="RefSeq"/>
        </authorList>
    </citation>
    <scope>IDENTIFICATION</scope>
    <source>
        <tissue evidence="19">Gonads</tissue>
    </source>
</reference>